<dbReference type="EMBL" id="JAGKHQ010000010">
    <property type="protein sequence ID" value="KAG7506573.1"/>
    <property type="molecule type" value="Genomic_DNA"/>
</dbReference>
<comment type="caution">
    <text evidence="2">The sequence shown here is derived from an EMBL/GenBank/DDBJ whole genome shotgun (WGS) entry which is preliminary data.</text>
</comment>
<feature type="region of interest" description="Disordered" evidence="1">
    <location>
        <begin position="36"/>
        <end position="58"/>
    </location>
</feature>
<proteinExistence type="predicted"/>
<evidence type="ECO:0000256" key="1">
    <source>
        <dbReference type="SAM" id="MobiDB-lite"/>
    </source>
</evidence>
<dbReference type="Proteomes" id="UP000693946">
    <property type="component" value="Linkage Group LG18"/>
</dbReference>
<evidence type="ECO:0000313" key="2">
    <source>
        <dbReference type="EMBL" id="KAG7506573.1"/>
    </source>
</evidence>
<dbReference type="AlphaFoldDB" id="A0AAV6RMG7"/>
<name>A0AAV6RMG7_SOLSE</name>
<keyword evidence="3" id="KW-1185">Reference proteome</keyword>
<evidence type="ECO:0000313" key="3">
    <source>
        <dbReference type="Proteomes" id="UP000693946"/>
    </source>
</evidence>
<accession>A0AAV6RMG7</accession>
<organism evidence="2 3">
    <name type="scientific">Solea senegalensis</name>
    <name type="common">Senegalese sole</name>
    <dbReference type="NCBI Taxonomy" id="28829"/>
    <lineage>
        <taxon>Eukaryota</taxon>
        <taxon>Metazoa</taxon>
        <taxon>Chordata</taxon>
        <taxon>Craniata</taxon>
        <taxon>Vertebrata</taxon>
        <taxon>Euteleostomi</taxon>
        <taxon>Actinopterygii</taxon>
        <taxon>Neopterygii</taxon>
        <taxon>Teleostei</taxon>
        <taxon>Neoteleostei</taxon>
        <taxon>Acanthomorphata</taxon>
        <taxon>Carangaria</taxon>
        <taxon>Pleuronectiformes</taxon>
        <taxon>Pleuronectoidei</taxon>
        <taxon>Soleidae</taxon>
        <taxon>Solea</taxon>
    </lineage>
</organism>
<reference evidence="2 3" key="1">
    <citation type="journal article" date="2021" name="Sci. Rep.">
        <title>Chromosome anchoring in Senegalese sole (Solea senegalensis) reveals sex-associated markers and genome rearrangements in flatfish.</title>
        <authorList>
            <person name="Guerrero-Cozar I."/>
            <person name="Gomez-Garrido J."/>
            <person name="Berbel C."/>
            <person name="Martinez-Blanch J.F."/>
            <person name="Alioto T."/>
            <person name="Claros M.G."/>
            <person name="Gagnaire P.A."/>
            <person name="Manchado M."/>
        </authorList>
    </citation>
    <scope>NUCLEOTIDE SEQUENCE [LARGE SCALE GENOMIC DNA]</scope>
    <source>
        <strain evidence="2">Sse05_10M</strain>
    </source>
</reference>
<gene>
    <name evidence="2" type="ORF">JOB18_009502</name>
</gene>
<feature type="compositionally biased region" description="Acidic residues" evidence="1">
    <location>
        <begin position="38"/>
        <end position="58"/>
    </location>
</feature>
<protein>
    <submittedName>
        <fullName evidence="2">Uncharacterized protein</fullName>
    </submittedName>
</protein>
<sequence length="95" mass="10696">MLENTQPTAAVRYRDTENDTAACSVRLRETSVECMRLEEEEEADDVEEEDGEGEEEEDGSLLMLMRELFLTVINSGGLTATRWSLPIESNTTYAT</sequence>